<evidence type="ECO:0000313" key="2">
    <source>
        <dbReference type="Proteomes" id="UP000199045"/>
    </source>
</evidence>
<dbReference type="STRING" id="104663.SAMN04488121_103767"/>
<protein>
    <recommendedName>
        <fullName evidence="3">Helix-turn-helix domain-containing protein</fullName>
    </recommendedName>
</protein>
<sequence>MVEIFDNIRQLYNFSTPCPELEDYIEFISESSFEETSLHANNSPFTVKMFPSWTPTIWINLGAPYSLITAKNSYHISAADDVLILRDSITERHNLPSDYIFTVKFFPGGLEAVLGINQAQFTNKIVALKEILPAMLIHHIKTASSFEERMTLLQDFFLLQLSRQQKKDHYIHLVKDSIDLYAANRMQYNTTEIAERLFITSKTINRYFNNIVGISPKKYFSILRARAALTAYVAAKDTFSPCHHGYHDMSHFYKEVIRFTGQGLAAQQ</sequence>
<name>A0A1G7S7M9_CHIFI</name>
<reference evidence="1 2" key="1">
    <citation type="submission" date="2016-10" db="EMBL/GenBank/DDBJ databases">
        <authorList>
            <person name="de Groot N.N."/>
        </authorList>
    </citation>
    <scope>NUCLEOTIDE SEQUENCE [LARGE SCALE GENOMIC DNA]</scope>
    <source>
        <strain evidence="1 2">DSM 527</strain>
    </source>
</reference>
<evidence type="ECO:0008006" key="3">
    <source>
        <dbReference type="Google" id="ProtNLM"/>
    </source>
</evidence>
<dbReference type="OrthoDB" id="935959at2"/>
<proteinExistence type="predicted"/>
<organism evidence="1 2">
    <name type="scientific">Chitinophaga filiformis</name>
    <name type="common">Myxococcus filiformis</name>
    <name type="synonym">Flexibacter filiformis</name>
    <dbReference type="NCBI Taxonomy" id="104663"/>
    <lineage>
        <taxon>Bacteria</taxon>
        <taxon>Pseudomonadati</taxon>
        <taxon>Bacteroidota</taxon>
        <taxon>Chitinophagia</taxon>
        <taxon>Chitinophagales</taxon>
        <taxon>Chitinophagaceae</taxon>
        <taxon>Chitinophaga</taxon>
    </lineage>
</organism>
<dbReference type="RefSeq" id="WP_089833557.1">
    <property type="nucleotide sequence ID" value="NZ_FNBN01000003.1"/>
</dbReference>
<evidence type="ECO:0000313" key="1">
    <source>
        <dbReference type="EMBL" id="SDG18991.1"/>
    </source>
</evidence>
<dbReference type="Proteomes" id="UP000199045">
    <property type="component" value="Unassembled WGS sequence"/>
</dbReference>
<dbReference type="AlphaFoldDB" id="A0A1G7S7M9"/>
<dbReference type="EMBL" id="FNBN01000003">
    <property type="protein sequence ID" value="SDG18991.1"/>
    <property type="molecule type" value="Genomic_DNA"/>
</dbReference>
<gene>
    <name evidence="1" type="ORF">SAMN04488121_103767</name>
</gene>
<dbReference type="Gene3D" id="1.10.10.60">
    <property type="entry name" value="Homeodomain-like"/>
    <property type="match status" value="1"/>
</dbReference>
<accession>A0A1G7S7M9</accession>